<name>A0A6G0U524_APHGL</name>
<gene>
    <name evidence="1" type="ORF">AGLY_002182</name>
</gene>
<proteinExistence type="predicted"/>
<comment type="caution">
    <text evidence="1">The sequence shown here is derived from an EMBL/GenBank/DDBJ whole genome shotgun (WGS) entry which is preliminary data.</text>
</comment>
<dbReference type="Proteomes" id="UP000475862">
    <property type="component" value="Unassembled WGS sequence"/>
</dbReference>
<evidence type="ECO:0000313" key="1">
    <source>
        <dbReference type="EMBL" id="KAE9543382.1"/>
    </source>
</evidence>
<evidence type="ECO:0000313" key="2">
    <source>
        <dbReference type="Proteomes" id="UP000475862"/>
    </source>
</evidence>
<dbReference type="EMBL" id="VYZN01000008">
    <property type="protein sequence ID" value="KAE9543382.1"/>
    <property type="molecule type" value="Genomic_DNA"/>
</dbReference>
<organism evidence="1 2">
    <name type="scientific">Aphis glycines</name>
    <name type="common">Soybean aphid</name>
    <dbReference type="NCBI Taxonomy" id="307491"/>
    <lineage>
        <taxon>Eukaryota</taxon>
        <taxon>Metazoa</taxon>
        <taxon>Ecdysozoa</taxon>
        <taxon>Arthropoda</taxon>
        <taxon>Hexapoda</taxon>
        <taxon>Insecta</taxon>
        <taxon>Pterygota</taxon>
        <taxon>Neoptera</taxon>
        <taxon>Paraneoptera</taxon>
        <taxon>Hemiptera</taxon>
        <taxon>Sternorrhyncha</taxon>
        <taxon>Aphidomorpha</taxon>
        <taxon>Aphidoidea</taxon>
        <taxon>Aphididae</taxon>
        <taxon>Aphidini</taxon>
        <taxon>Aphis</taxon>
        <taxon>Aphis</taxon>
    </lineage>
</organism>
<sequence>MSYKVKVKDVVLTFCTTKNMFTSKKNQLIENSIIHRHICLSTKLSNVSQLFKHSALTAEHLIIFSVANSPGTLSMRRMLRNKNVSVFIFILTYYFNDTACEGCVCKLYDPCYCCKKTSYSETGLLAVAYESPETRSFCCDSSTLIYKLIQICNYNTIMINEHAHTSESAFATEYFIS</sequence>
<accession>A0A6G0U524</accession>
<dbReference type="AlphaFoldDB" id="A0A6G0U524"/>
<keyword evidence="2" id="KW-1185">Reference proteome</keyword>
<reference evidence="1 2" key="1">
    <citation type="submission" date="2019-08" db="EMBL/GenBank/DDBJ databases">
        <title>The genome of the soybean aphid Biotype 1, its phylome, world population structure and adaptation to the North American continent.</title>
        <authorList>
            <person name="Giordano R."/>
            <person name="Donthu R.K."/>
            <person name="Hernandez A.G."/>
            <person name="Wright C.L."/>
            <person name="Zimin A.V."/>
        </authorList>
    </citation>
    <scope>NUCLEOTIDE SEQUENCE [LARGE SCALE GENOMIC DNA]</scope>
    <source>
        <tissue evidence="1">Whole aphids</tissue>
    </source>
</reference>
<protein>
    <submittedName>
        <fullName evidence="1">Uncharacterized protein</fullName>
    </submittedName>
</protein>